<comment type="similarity">
    <text evidence="2">Belongs to the flagella basal body rod proteins family.</text>
</comment>
<evidence type="ECO:0000256" key="3">
    <source>
        <dbReference type="ARBA" id="ARBA00023143"/>
    </source>
</evidence>
<dbReference type="NCBIfam" id="TIGR01396">
    <property type="entry name" value="FlgB"/>
    <property type="match status" value="1"/>
</dbReference>
<organism evidence="4">
    <name type="scientific">bioreactor metagenome</name>
    <dbReference type="NCBI Taxonomy" id="1076179"/>
    <lineage>
        <taxon>unclassified sequences</taxon>
        <taxon>metagenomes</taxon>
        <taxon>ecological metagenomes</taxon>
    </lineage>
</organism>
<evidence type="ECO:0008006" key="5">
    <source>
        <dbReference type="Google" id="ProtNLM"/>
    </source>
</evidence>
<gene>
    <name evidence="4" type="ORF">SDC9_61220</name>
</gene>
<dbReference type="EMBL" id="VSSQ01002349">
    <property type="protein sequence ID" value="MPM14856.1"/>
    <property type="molecule type" value="Genomic_DNA"/>
</dbReference>
<dbReference type="InterPro" id="IPR006300">
    <property type="entry name" value="FlgB"/>
</dbReference>
<dbReference type="AlphaFoldDB" id="A0A644XF50"/>
<keyword evidence="3" id="KW-0975">Bacterial flagellum</keyword>
<comment type="caution">
    <text evidence="4">The sequence shown here is derived from an EMBL/GenBank/DDBJ whole genome shotgun (WGS) entry which is preliminary data.</text>
</comment>
<dbReference type="PIRSF" id="PIRSF002889">
    <property type="entry name" value="Rod_FlgB"/>
    <property type="match status" value="1"/>
</dbReference>
<accession>A0A644XF50</accession>
<sequence length="149" mass="17346">MQTYKLYMFFIMPFFKVTGEIKMNFNNNVSLNLLNKSLDGLWLRQQITMENIANFSTPGYKSKFVDFESILKSNLHNTEKTSEANNQIKSSNILIEENNDQSLRLDGNNVDLEKENLQLAKTQLQYMYTVTEMNSYFSKLKSVISEGKK</sequence>
<proteinExistence type="inferred from homology"/>
<name>A0A644XF50_9ZZZZ</name>
<reference evidence="4" key="1">
    <citation type="submission" date="2019-08" db="EMBL/GenBank/DDBJ databases">
        <authorList>
            <person name="Kucharzyk K."/>
            <person name="Murdoch R.W."/>
            <person name="Higgins S."/>
            <person name="Loffler F."/>
        </authorList>
    </citation>
    <scope>NUCLEOTIDE SEQUENCE</scope>
</reference>
<dbReference type="GO" id="GO:0030694">
    <property type="term" value="C:bacterial-type flagellum basal body, rod"/>
    <property type="evidence" value="ECO:0007669"/>
    <property type="project" value="InterPro"/>
</dbReference>
<evidence type="ECO:0000313" key="4">
    <source>
        <dbReference type="EMBL" id="MPM14856.1"/>
    </source>
</evidence>
<dbReference type="GO" id="GO:0071973">
    <property type="term" value="P:bacterial-type flagellum-dependent cell motility"/>
    <property type="evidence" value="ECO:0007669"/>
    <property type="project" value="InterPro"/>
</dbReference>
<protein>
    <recommendedName>
        <fullName evidence="5">Flagellar basal body rod protein FlgB</fullName>
    </recommendedName>
</protein>
<evidence type="ECO:0000256" key="2">
    <source>
        <dbReference type="ARBA" id="ARBA00009677"/>
    </source>
</evidence>
<comment type="subcellular location">
    <subcellularLocation>
        <location evidence="1">Bacterial flagellum basal body</location>
    </subcellularLocation>
</comment>
<evidence type="ECO:0000256" key="1">
    <source>
        <dbReference type="ARBA" id="ARBA00004117"/>
    </source>
</evidence>